<evidence type="ECO:0000256" key="12">
    <source>
        <dbReference type="SAM" id="MobiDB-lite"/>
    </source>
</evidence>
<name>A1CPK5_ASPCL</name>
<evidence type="ECO:0000256" key="4">
    <source>
        <dbReference type="ARBA" id="ARBA00012557"/>
    </source>
</evidence>
<evidence type="ECO:0000256" key="8">
    <source>
        <dbReference type="ARBA" id="ARBA00022741"/>
    </source>
</evidence>
<organism evidence="14 15">
    <name type="scientific">Aspergillus clavatus (strain ATCC 1007 / CBS 513.65 / DSM 816 / NCTC 3887 / NRRL 1 / QM 1276 / 107)</name>
    <dbReference type="NCBI Taxonomy" id="344612"/>
    <lineage>
        <taxon>Eukaryota</taxon>
        <taxon>Fungi</taxon>
        <taxon>Dikarya</taxon>
        <taxon>Ascomycota</taxon>
        <taxon>Pezizomycotina</taxon>
        <taxon>Eurotiomycetes</taxon>
        <taxon>Eurotiomycetidae</taxon>
        <taxon>Eurotiales</taxon>
        <taxon>Aspergillaceae</taxon>
        <taxon>Aspergillus</taxon>
        <taxon>Aspergillus subgen. Fumigati</taxon>
    </lineage>
</organism>
<comment type="pathway">
    <text evidence="2">Protein modification; protein glycosylation.</text>
</comment>
<keyword evidence="5" id="KW-0328">Glycosyltransferase</keyword>
<dbReference type="EC" id="2.4.1.122" evidence="4"/>
<evidence type="ECO:0000256" key="10">
    <source>
        <dbReference type="ARBA" id="ARBA00022989"/>
    </source>
</evidence>
<feature type="domain" description="Fringe-like glycosyltransferase" evidence="13">
    <location>
        <begin position="116"/>
        <end position="213"/>
    </location>
</feature>
<dbReference type="RefSeq" id="XP_001269002.1">
    <property type="nucleotide sequence ID" value="XM_001269001.1"/>
</dbReference>
<keyword evidence="9" id="KW-0735">Signal-anchor</keyword>
<evidence type="ECO:0000256" key="1">
    <source>
        <dbReference type="ARBA" id="ARBA00004606"/>
    </source>
</evidence>
<accession>A1CPK5</accession>
<dbReference type="PANTHER" id="PTHR23033">
    <property type="entry name" value="BETA1,3-GALACTOSYLTRANSFERASE"/>
    <property type="match status" value="1"/>
</dbReference>
<dbReference type="AlphaFoldDB" id="A1CPK5"/>
<evidence type="ECO:0000256" key="7">
    <source>
        <dbReference type="ARBA" id="ARBA00022692"/>
    </source>
</evidence>
<dbReference type="GO" id="GO:0000166">
    <property type="term" value="F:nucleotide binding"/>
    <property type="evidence" value="ECO:0007669"/>
    <property type="project" value="UniProtKB-KW"/>
</dbReference>
<evidence type="ECO:0000256" key="5">
    <source>
        <dbReference type="ARBA" id="ARBA00022676"/>
    </source>
</evidence>
<keyword evidence="11" id="KW-0472">Membrane</keyword>
<evidence type="ECO:0000256" key="2">
    <source>
        <dbReference type="ARBA" id="ARBA00004922"/>
    </source>
</evidence>
<keyword evidence="7" id="KW-0812">Transmembrane</keyword>
<dbReference type="GO" id="GO:0016263">
    <property type="term" value="F:glycoprotein-N-acetylgalactosamine 3-beta-galactosyltransferase activity"/>
    <property type="evidence" value="ECO:0007669"/>
    <property type="project" value="UniProtKB-EC"/>
</dbReference>
<keyword evidence="15" id="KW-1185">Reference proteome</keyword>
<dbReference type="VEuPathDB" id="FungiDB:ACLA_022900"/>
<dbReference type="STRING" id="344612.A1CPK5"/>
<keyword evidence="8" id="KW-0547">Nucleotide-binding</keyword>
<comment type="subcellular location">
    <subcellularLocation>
        <location evidence="1">Membrane</location>
        <topology evidence="1">Single-pass type II membrane protein</topology>
    </subcellularLocation>
</comment>
<evidence type="ECO:0000259" key="13">
    <source>
        <dbReference type="Pfam" id="PF02434"/>
    </source>
</evidence>
<evidence type="ECO:0000256" key="11">
    <source>
        <dbReference type="ARBA" id="ARBA00023136"/>
    </source>
</evidence>
<feature type="region of interest" description="Disordered" evidence="12">
    <location>
        <begin position="80"/>
        <end position="99"/>
    </location>
</feature>
<dbReference type="OMA" id="PMQIGET"/>
<reference evidence="14 15" key="1">
    <citation type="journal article" date="2008" name="PLoS Genet.">
        <title>Genomic islands in the pathogenic filamentous fungus Aspergillus fumigatus.</title>
        <authorList>
            <person name="Fedorova N.D."/>
            <person name="Khaldi N."/>
            <person name="Joardar V.S."/>
            <person name="Maiti R."/>
            <person name="Amedeo P."/>
            <person name="Anderson M.J."/>
            <person name="Crabtree J."/>
            <person name="Silva J.C."/>
            <person name="Badger J.H."/>
            <person name="Albarraq A."/>
            <person name="Angiuoli S."/>
            <person name="Bussey H."/>
            <person name="Bowyer P."/>
            <person name="Cotty P.J."/>
            <person name="Dyer P.S."/>
            <person name="Egan A."/>
            <person name="Galens K."/>
            <person name="Fraser-Liggett C.M."/>
            <person name="Haas B.J."/>
            <person name="Inman J.M."/>
            <person name="Kent R."/>
            <person name="Lemieux S."/>
            <person name="Malavazi I."/>
            <person name="Orvis J."/>
            <person name="Roemer T."/>
            <person name="Ronning C.M."/>
            <person name="Sundaram J.P."/>
            <person name="Sutton G."/>
            <person name="Turner G."/>
            <person name="Venter J.C."/>
            <person name="White O.R."/>
            <person name="Whitty B.R."/>
            <person name="Youngman P."/>
            <person name="Wolfe K.H."/>
            <person name="Goldman G.H."/>
            <person name="Wortman J.R."/>
            <person name="Jiang B."/>
            <person name="Denning D.W."/>
            <person name="Nierman W.C."/>
        </authorList>
    </citation>
    <scope>NUCLEOTIDE SEQUENCE [LARGE SCALE GENOMIC DNA]</scope>
    <source>
        <strain evidence="15">ATCC 1007 / CBS 513.65 / DSM 816 / NCTC 3887 / NRRL 1</strain>
    </source>
</reference>
<dbReference type="KEGG" id="act:ACLA_022900"/>
<comment type="similarity">
    <text evidence="3">Belongs to the glycosyltransferase 31 family. Beta3-Gal-T subfamily.</text>
</comment>
<dbReference type="Pfam" id="PF02434">
    <property type="entry name" value="Fringe"/>
    <property type="match status" value="1"/>
</dbReference>
<sequence length="377" mass="42977">MQSIQVILKTGATEALNKLPAHLSTILPCLPNTILFSDFEETINGSTTLDVLRAVDEDLKSTHPDFDLYRRLQHTGRAALTRSDLTDDPSTPSGKPTNPGWKLDKWKFLPMINETFHLRNDADWYLFMEADTYIFWSNLASWLGKLNAQEPFYLGNQVQIGDVVFAHGGSGFVLSRPAMEKVLGEYVARKSEWEEYTDKHWAGDCVLGKALADSGVKLSWSWPMLQGDTPGEFDYFGKGYGKRSWCVPAVAWHHMTPEEIREMWVFDRRWSSIRPLMHQDVLYEVIMPKLGHRKEDWDNLSGDGDGESAESVEDCENKCVGDAECLQYSYKEGHCHISRRMKRGAEKSGMTSGWMMERINGTVERQGDCEEIGWITF</sequence>
<evidence type="ECO:0000313" key="14">
    <source>
        <dbReference type="EMBL" id="EAW07576.1"/>
    </source>
</evidence>
<dbReference type="OrthoDB" id="414175at2759"/>
<evidence type="ECO:0000313" key="15">
    <source>
        <dbReference type="Proteomes" id="UP000006701"/>
    </source>
</evidence>
<keyword evidence="6" id="KW-0808">Transferase</keyword>
<gene>
    <name evidence="14" type="ORF">ACLA_022900</name>
</gene>
<dbReference type="InterPro" id="IPR003378">
    <property type="entry name" value="Fringe-like_glycosylTrfase"/>
</dbReference>
<dbReference type="EMBL" id="DS027059">
    <property type="protein sequence ID" value="EAW07576.1"/>
    <property type="molecule type" value="Genomic_DNA"/>
</dbReference>
<evidence type="ECO:0000256" key="6">
    <source>
        <dbReference type="ARBA" id="ARBA00022679"/>
    </source>
</evidence>
<dbReference type="Gene3D" id="3.50.4.10">
    <property type="entry name" value="Hepatocyte Growth Factor"/>
    <property type="match status" value="1"/>
</dbReference>
<proteinExistence type="inferred from homology"/>
<dbReference type="eggNOG" id="KOG2246">
    <property type="taxonomic scope" value="Eukaryota"/>
</dbReference>
<dbReference type="InterPro" id="IPR026050">
    <property type="entry name" value="C1GALT1/C1GALT1_chp1"/>
</dbReference>
<keyword evidence="10" id="KW-1133">Transmembrane helix</keyword>
<dbReference type="Gene3D" id="3.90.550.50">
    <property type="match status" value="1"/>
</dbReference>
<dbReference type="GeneID" id="4701586"/>
<dbReference type="PANTHER" id="PTHR23033:SF47">
    <property type="entry name" value="APPLE DOMAIN-CONTAINING PROTEIN-RELATED"/>
    <property type="match status" value="1"/>
</dbReference>
<evidence type="ECO:0000256" key="3">
    <source>
        <dbReference type="ARBA" id="ARBA00006462"/>
    </source>
</evidence>
<dbReference type="GO" id="GO:0016020">
    <property type="term" value="C:membrane"/>
    <property type="evidence" value="ECO:0007669"/>
    <property type="project" value="UniProtKB-SubCell"/>
</dbReference>
<dbReference type="Proteomes" id="UP000006701">
    <property type="component" value="Unassembled WGS sequence"/>
</dbReference>
<protein>
    <recommendedName>
        <fullName evidence="4">N-acetylgalactosaminide beta-1,3-galactosyltransferase</fullName>
        <ecNumber evidence="4">2.4.1.122</ecNumber>
    </recommendedName>
</protein>
<dbReference type="HOGENOM" id="CLU_022549_3_1_1"/>
<evidence type="ECO:0000256" key="9">
    <source>
        <dbReference type="ARBA" id="ARBA00022968"/>
    </source>
</evidence>